<proteinExistence type="predicted"/>
<sequence length="106" mass="12026">MEAQNREFESKIEVAVEGCIEDHFQRRQTEMAPLISVQIRAELRKGLYNQEKRIQVCVADASRAANLHIDGELADLKKGQCNQDSGCKHVPSMLFVRLNCALKQNL</sequence>
<organism evidence="1 2">
    <name type="scientific">Phytophthora citrophthora</name>
    <dbReference type="NCBI Taxonomy" id="4793"/>
    <lineage>
        <taxon>Eukaryota</taxon>
        <taxon>Sar</taxon>
        <taxon>Stramenopiles</taxon>
        <taxon>Oomycota</taxon>
        <taxon>Peronosporomycetes</taxon>
        <taxon>Peronosporales</taxon>
        <taxon>Peronosporaceae</taxon>
        <taxon>Phytophthora</taxon>
    </lineage>
</organism>
<evidence type="ECO:0000313" key="1">
    <source>
        <dbReference type="EMBL" id="KAK1941454.1"/>
    </source>
</evidence>
<dbReference type="Proteomes" id="UP001259832">
    <property type="component" value="Unassembled WGS sequence"/>
</dbReference>
<evidence type="ECO:0000313" key="2">
    <source>
        <dbReference type="Proteomes" id="UP001259832"/>
    </source>
</evidence>
<protein>
    <submittedName>
        <fullName evidence="1">Uncharacterized protein</fullName>
    </submittedName>
</protein>
<comment type="caution">
    <text evidence="1">The sequence shown here is derived from an EMBL/GenBank/DDBJ whole genome shotgun (WGS) entry which is preliminary data.</text>
</comment>
<name>A0AAD9LNU0_9STRA</name>
<gene>
    <name evidence="1" type="ORF">P3T76_007320</name>
</gene>
<dbReference type="EMBL" id="JASMQC010000012">
    <property type="protein sequence ID" value="KAK1941454.1"/>
    <property type="molecule type" value="Genomic_DNA"/>
</dbReference>
<keyword evidence="2" id="KW-1185">Reference proteome</keyword>
<accession>A0AAD9LNU0</accession>
<reference evidence="1" key="1">
    <citation type="submission" date="2023-08" db="EMBL/GenBank/DDBJ databases">
        <title>Reference Genome Resource for the Citrus Pathogen Phytophthora citrophthora.</title>
        <authorList>
            <person name="Moller H."/>
            <person name="Coetzee B."/>
            <person name="Rose L.J."/>
            <person name="Van Niekerk J.M."/>
        </authorList>
    </citation>
    <scope>NUCLEOTIDE SEQUENCE</scope>
    <source>
        <strain evidence="1">STE-U-9442</strain>
    </source>
</reference>
<dbReference type="AlphaFoldDB" id="A0AAD9LNU0"/>